<gene>
    <name evidence="1" type="ORF">H3H32_28790</name>
</gene>
<evidence type="ECO:0000313" key="2">
    <source>
        <dbReference type="Proteomes" id="UP000515369"/>
    </source>
</evidence>
<dbReference type="EMBL" id="CP059732">
    <property type="protein sequence ID" value="QMW01901.1"/>
    <property type="molecule type" value="Genomic_DNA"/>
</dbReference>
<sequence length="207" mass="24138">MNGLIKEFGSSSEVLSFVREHDGVKLTDLNEFGVEYYVLSGDEFIIYSKEINVGYLYNNYSLFRKIHTNSIPEDINFIHKYLYKFKSPKEFKASCINELSQVLGTSVQYNLTEEKLLEFSNLLSKKLHSFKEGNLYTNLVFFVGELIILKKKAHWEILLTVMFYSAHLPEIITPNNLIYSPKWIVDEILNRQISFIDMFEIGLNSAY</sequence>
<organism evidence="1 2">
    <name type="scientific">Spirosoma foliorum</name>
    <dbReference type="NCBI Taxonomy" id="2710596"/>
    <lineage>
        <taxon>Bacteria</taxon>
        <taxon>Pseudomonadati</taxon>
        <taxon>Bacteroidota</taxon>
        <taxon>Cytophagia</taxon>
        <taxon>Cytophagales</taxon>
        <taxon>Cytophagaceae</taxon>
        <taxon>Spirosoma</taxon>
    </lineage>
</organism>
<dbReference type="AlphaFoldDB" id="A0A7G5GSQ9"/>
<dbReference type="KEGG" id="sfol:H3H32_28790"/>
<reference evidence="1 2" key="1">
    <citation type="submission" date="2020-07" db="EMBL/GenBank/DDBJ databases">
        <title>Spirosoma foliorum sp. nov., isolated from the leaves on the Nejang mountain Korea, Republic of.</title>
        <authorList>
            <person name="Ho H."/>
            <person name="Lee Y.-J."/>
            <person name="Nurcahyanto D.-A."/>
            <person name="Kim S.-G."/>
        </authorList>
    </citation>
    <scope>NUCLEOTIDE SEQUENCE [LARGE SCALE GENOMIC DNA]</scope>
    <source>
        <strain evidence="1 2">PL0136</strain>
    </source>
</reference>
<dbReference type="Proteomes" id="UP000515369">
    <property type="component" value="Chromosome"/>
</dbReference>
<name>A0A7G5GSQ9_9BACT</name>
<dbReference type="RefSeq" id="WP_182459177.1">
    <property type="nucleotide sequence ID" value="NZ_CP059732.1"/>
</dbReference>
<proteinExistence type="predicted"/>
<accession>A0A7G5GSQ9</accession>
<evidence type="ECO:0000313" key="1">
    <source>
        <dbReference type="EMBL" id="QMW01901.1"/>
    </source>
</evidence>
<keyword evidence="2" id="KW-1185">Reference proteome</keyword>
<protein>
    <submittedName>
        <fullName evidence="1">Uncharacterized protein</fullName>
    </submittedName>
</protein>